<name>A0AA42N3T3_AQUAC</name>
<keyword evidence="10" id="KW-0175">Coiled coil</keyword>
<evidence type="ECO:0000256" key="3">
    <source>
        <dbReference type="ARBA" id="ARBA00011900"/>
    </source>
</evidence>
<dbReference type="CDD" id="cd02440">
    <property type="entry name" value="AdoMet_MTases"/>
    <property type="match status" value="1"/>
</dbReference>
<dbReference type="PANTHER" id="PTHR42933">
    <property type="entry name" value="SLR6095 PROTEIN"/>
    <property type="match status" value="1"/>
</dbReference>
<dbReference type="AlphaFoldDB" id="A0AA42N3T3"/>
<proteinExistence type="inferred from homology"/>
<gene>
    <name evidence="14" type="ORF">N5C05_19505</name>
</gene>
<dbReference type="InterPro" id="IPR051537">
    <property type="entry name" value="DNA_Adenine_Mtase"/>
</dbReference>
<dbReference type="Pfam" id="PF12161">
    <property type="entry name" value="HsdM_N"/>
    <property type="match status" value="1"/>
</dbReference>
<evidence type="ECO:0000259" key="13">
    <source>
        <dbReference type="Pfam" id="PF12161"/>
    </source>
</evidence>
<dbReference type="InterPro" id="IPR022749">
    <property type="entry name" value="D12N6_MeTrfase_N"/>
</dbReference>
<dbReference type="GO" id="GO:0003677">
    <property type="term" value="F:DNA binding"/>
    <property type="evidence" value="ECO:0007669"/>
    <property type="project" value="UniProtKB-KW"/>
</dbReference>
<dbReference type="InterPro" id="IPR000055">
    <property type="entry name" value="Restrct_endonuc_typeI_TRD"/>
</dbReference>
<evidence type="ECO:0000313" key="14">
    <source>
        <dbReference type="EMBL" id="MDH1056934.1"/>
    </source>
</evidence>
<organism evidence="14 15">
    <name type="scientific">Aquipseudomonas alcaligenes</name>
    <name type="common">Pseudomonas alcaligenes</name>
    <dbReference type="NCBI Taxonomy" id="43263"/>
    <lineage>
        <taxon>Bacteria</taxon>
        <taxon>Pseudomonadati</taxon>
        <taxon>Pseudomonadota</taxon>
        <taxon>Gammaproteobacteria</taxon>
        <taxon>Pseudomonadales</taxon>
        <taxon>Pseudomonadaceae</taxon>
        <taxon>Aquipseudomonas</taxon>
    </lineage>
</organism>
<dbReference type="Gene3D" id="1.20.1260.30">
    <property type="match status" value="1"/>
</dbReference>
<dbReference type="PROSITE" id="PS00092">
    <property type="entry name" value="N6_MTASE"/>
    <property type="match status" value="1"/>
</dbReference>
<evidence type="ECO:0000259" key="12">
    <source>
        <dbReference type="Pfam" id="PF02384"/>
    </source>
</evidence>
<dbReference type="Pfam" id="PF01420">
    <property type="entry name" value="Methylase_S"/>
    <property type="match status" value="1"/>
</dbReference>
<evidence type="ECO:0000256" key="5">
    <source>
        <dbReference type="ARBA" id="ARBA00022679"/>
    </source>
</evidence>
<dbReference type="InterPro" id="IPR038333">
    <property type="entry name" value="T1MK-like_N_sf"/>
</dbReference>
<sequence>MITGAIKSQVDQIWNAFWSGGISNPMEVIEQMTYLLFIKRLDELQTVKEKKAARTGKPIENPIFSPYQAHLRWSQFKLLGDAGSLYTLISEKVFPFIKTLGGEDGQSTYAVHMKDARFTIPTPALLAKVVDMLDAIPMEDRDTKGDLYEYMLGKIASAGQNGQFRTPRHIIKLIVEMMAPRPGDTICDPACGTAGFLVAAAEYLDNNHRDEIYRDTESARRFNHDTFHGFDFDSTMLRVGSMNMLLHGVENPAIENRDSLSEDHANVEGQFSLILANPPFSGSLDYESCSKDLLDIVKTKKTELLFLALFNRILKAGGRAAVIVPAGVLESDGATFTAVREMLVERLRLEAVIKLPHWVFKPYASVDTSILVFSKGGKTDNVWFYRIENDGYADDAQKTPVLGSELADVLHLWRNPETRFKCEKPSKHRMVAVEEIRRSGYDLCPPMYLSGYKYPDGVKTVKIEELFEITKGSSAASSALDEGKFPFFTTSIQPRRSEIGSFSGPAICIPTVSATGHGHASIKTIHLAEGDFDASSITAVLLPKKDSVPVEDIYYYLLANKDELLVPLMRGATNKSLNTERLGQLEIPLLESSSQQGKAIQRLLEQKRKIEEAESELKELRLKHHAGIEALKEICAFQG</sequence>
<comment type="catalytic activity">
    <reaction evidence="9">
        <text>a 2'-deoxyadenosine in DNA + S-adenosyl-L-methionine = an N(6)-methyl-2'-deoxyadenosine in DNA + S-adenosyl-L-homocysteine + H(+)</text>
        <dbReference type="Rhea" id="RHEA:15197"/>
        <dbReference type="Rhea" id="RHEA-COMP:12418"/>
        <dbReference type="Rhea" id="RHEA-COMP:12419"/>
        <dbReference type="ChEBI" id="CHEBI:15378"/>
        <dbReference type="ChEBI" id="CHEBI:57856"/>
        <dbReference type="ChEBI" id="CHEBI:59789"/>
        <dbReference type="ChEBI" id="CHEBI:90615"/>
        <dbReference type="ChEBI" id="CHEBI:90616"/>
        <dbReference type="EC" id="2.1.1.72"/>
    </reaction>
</comment>
<dbReference type="EC" id="2.1.1.72" evidence="3"/>
<dbReference type="Pfam" id="PF02384">
    <property type="entry name" value="N6_Mtase"/>
    <property type="match status" value="1"/>
</dbReference>
<comment type="similarity">
    <text evidence="1">Belongs to the N(4)/N(6)-methyltransferase family.</text>
</comment>
<dbReference type="SUPFAM" id="SSF53335">
    <property type="entry name" value="S-adenosyl-L-methionine-dependent methyltransferases"/>
    <property type="match status" value="1"/>
</dbReference>
<feature type="domain" description="N6 adenine-specific DNA methyltransferase N-terminal" evidence="13">
    <location>
        <begin position="6"/>
        <end position="132"/>
    </location>
</feature>
<feature type="coiled-coil region" evidence="10">
    <location>
        <begin position="596"/>
        <end position="630"/>
    </location>
</feature>
<dbReference type="InterPro" id="IPR029063">
    <property type="entry name" value="SAM-dependent_MTases_sf"/>
</dbReference>
<reference evidence="14" key="1">
    <citation type="submission" date="2022-09" db="EMBL/GenBank/DDBJ databases">
        <title>Intensive care unit water sources are persistently colonized with multi-drug resistant bacteria and are the site of extensive horizontal gene transfer of antibiotic resistance genes.</title>
        <authorList>
            <person name="Diorio-Toth L."/>
        </authorList>
    </citation>
    <scope>NUCLEOTIDE SEQUENCE</scope>
    <source>
        <strain evidence="14">GD03990</strain>
    </source>
</reference>
<feature type="domain" description="DNA methylase adenine-specific" evidence="12">
    <location>
        <begin position="140"/>
        <end position="451"/>
    </location>
</feature>
<dbReference type="InterPro" id="IPR003356">
    <property type="entry name" value="DNA_methylase_A-5"/>
</dbReference>
<evidence type="ECO:0000256" key="4">
    <source>
        <dbReference type="ARBA" id="ARBA00022603"/>
    </source>
</evidence>
<dbReference type="RefSeq" id="WP_280055177.1">
    <property type="nucleotide sequence ID" value="NZ_JAOBYN010000022.1"/>
</dbReference>
<dbReference type="Gene3D" id="3.90.220.20">
    <property type="entry name" value="DNA methylase specificity domains"/>
    <property type="match status" value="1"/>
</dbReference>
<keyword evidence="7" id="KW-0680">Restriction system</keyword>
<accession>A0AA42N3T3</accession>
<evidence type="ECO:0000256" key="10">
    <source>
        <dbReference type="SAM" id="Coils"/>
    </source>
</evidence>
<keyword evidence="6" id="KW-0949">S-adenosyl-L-methionine</keyword>
<evidence type="ECO:0000256" key="7">
    <source>
        <dbReference type="ARBA" id="ARBA00022747"/>
    </source>
</evidence>
<dbReference type="Proteomes" id="UP001158730">
    <property type="component" value="Unassembled WGS sequence"/>
</dbReference>
<dbReference type="PANTHER" id="PTHR42933:SF3">
    <property type="entry name" value="TYPE I RESTRICTION ENZYME MJAVIII METHYLASE SUBUNIT"/>
    <property type="match status" value="1"/>
</dbReference>
<dbReference type="InterPro" id="IPR044946">
    <property type="entry name" value="Restrct_endonuc_typeI_TRD_sf"/>
</dbReference>
<evidence type="ECO:0000256" key="8">
    <source>
        <dbReference type="ARBA" id="ARBA00023125"/>
    </source>
</evidence>
<keyword evidence="8" id="KW-0238">DNA-binding</keyword>
<feature type="domain" description="Type I restriction modification DNA specificity" evidence="11">
    <location>
        <begin position="455"/>
        <end position="596"/>
    </location>
</feature>
<dbReference type="GO" id="GO:0008170">
    <property type="term" value="F:N-methyltransferase activity"/>
    <property type="evidence" value="ECO:0007669"/>
    <property type="project" value="InterPro"/>
</dbReference>
<dbReference type="GO" id="GO:0009307">
    <property type="term" value="P:DNA restriction-modification system"/>
    <property type="evidence" value="ECO:0007669"/>
    <property type="project" value="UniProtKB-KW"/>
</dbReference>
<dbReference type="EMBL" id="JAOBYN010000022">
    <property type="protein sequence ID" value="MDH1056934.1"/>
    <property type="molecule type" value="Genomic_DNA"/>
</dbReference>
<evidence type="ECO:0000256" key="9">
    <source>
        <dbReference type="ARBA" id="ARBA00047942"/>
    </source>
</evidence>
<evidence type="ECO:0000313" key="15">
    <source>
        <dbReference type="Proteomes" id="UP001158730"/>
    </source>
</evidence>
<protein>
    <recommendedName>
        <fullName evidence="3">site-specific DNA-methyltransferase (adenine-specific)</fullName>
        <ecNumber evidence="3">2.1.1.72</ecNumber>
    </recommendedName>
</protein>
<comment type="caution">
    <text evidence="14">The sequence shown here is derived from an EMBL/GenBank/DDBJ whole genome shotgun (WGS) entry which is preliminary data.</text>
</comment>
<evidence type="ECO:0000256" key="2">
    <source>
        <dbReference type="ARBA" id="ARBA00010923"/>
    </source>
</evidence>
<dbReference type="GO" id="GO:0032259">
    <property type="term" value="P:methylation"/>
    <property type="evidence" value="ECO:0007669"/>
    <property type="project" value="UniProtKB-KW"/>
</dbReference>
<comment type="similarity">
    <text evidence="2">Belongs to the type-I restriction system S methylase family.</text>
</comment>
<evidence type="ECO:0000256" key="6">
    <source>
        <dbReference type="ARBA" id="ARBA00022691"/>
    </source>
</evidence>
<dbReference type="Gene3D" id="3.40.50.150">
    <property type="entry name" value="Vaccinia Virus protein VP39"/>
    <property type="match status" value="1"/>
</dbReference>
<evidence type="ECO:0000256" key="1">
    <source>
        <dbReference type="ARBA" id="ARBA00006594"/>
    </source>
</evidence>
<dbReference type="SUPFAM" id="SSF116734">
    <property type="entry name" value="DNA methylase specificity domain"/>
    <property type="match status" value="1"/>
</dbReference>
<evidence type="ECO:0000259" key="11">
    <source>
        <dbReference type="Pfam" id="PF01420"/>
    </source>
</evidence>
<dbReference type="InterPro" id="IPR002052">
    <property type="entry name" value="DNA_methylase_N6_adenine_CS"/>
</dbReference>
<dbReference type="PRINTS" id="PR00507">
    <property type="entry name" value="N12N6MTFRASE"/>
</dbReference>
<dbReference type="GO" id="GO:0009007">
    <property type="term" value="F:site-specific DNA-methyltransferase (adenine-specific) activity"/>
    <property type="evidence" value="ECO:0007669"/>
    <property type="project" value="UniProtKB-EC"/>
</dbReference>
<keyword evidence="5" id="KW-0808">Transferase</keyword>
<keyword evidence="4 14" id="KW-0489">Methyltransferase</keyword>